<dbReference type="SMART" id="SM00100">
    <property type="entry name" value="cNMP"/>
    <property type="match status" value="1"/>
</dbReference>
<dbReference type="CDD" id="cd00038">
    <property type="entry name" value="CAP_ED"/>
    <property type="match status" value="1"/>
</dbReference>
<evidence type="ECO:0000313" key="6">
    <source>
        <dbReference type="EMBL" id="MBB3703411.1"/>
    </source>
</evidence>
<dbReference type="InterPro" id="IPR036388">
    <property type="entry name" value="WH-like_DNA-bd_sf"/>
</dbReference>
<dbReference type="EMBL" id="JACICA010000012">
    <property type="protein sequence ID" value="MBB3703411.1"/>
    <property type="molecule type" value="Genomic_DNA"/>
</dbReference>
<proteinExistence type="predicted"/>
<dbReference type="PANTHER" id="PTHR24567:SF74">
    <property type="entry name" value="HTH-TYPE TRANSCRIPTIONAL REGULATOR ARCR"/>
    <property type="match status" value="1"/>
</dbReference>
<evidence type="ECO:0000313" key="7">
    <source>
        <dbReference type="Proteomes" id="UP000541425"/>
    </source>
</evidence>
<dbReference type="PROSITE" id="PS51063">
    <property type="entry name" value="HTH_CRP_2"/>
    <property type="match status" value="1"/>
</dbReference>
<dbReference type="InterPro" id="IPR036390">
    <property type="entry name" value="WH_DNA-bd_sf"/>
</dbReference>
<protein>
    <submittedName>
        <fullName evidence="6">CRP-like cAMP-binding protein</fullName>
    </submittedName>
</protein>
<feature type="domain" description="HTH crp-type" evidence="5">
    <location>
        <begin position="153"/>
        <end position="225"/>
    </location>
</feature>
<dbReference type="InterPro" id="IPR018490">
    <property type="entry name" value="cNMP-bd_dom_sf"/>
</dbReference>
<evidence type="ECO:0000256" key="3">
    <source>
        <dbReference type="ARBA" id="ARBA00023163"/>
    </source>
</evidence>
<reference evidence="6 7" key="1">
    <citation type="submission" date="2020-08" db="EMBL/GenBank/DDBJ databases">
        <title>Genomic Encyclopedia of Type Strains, Phase IV (KMG-IV): sequencing the most valuable type-strain genomes for metagenomic binning, comparative biology and taxonomic classification.</title>
        <authorList>
            <person name="Goeker M."/>
        </authorList>
    </citation>
    <scope>NUCLEOTIDE SEQUENCE [LARGE SCALE GENOMIC DNA]</scope>
    <source>
        <strain evidence="6 7">DSM 22548</strain>
    </source>
</reference>
<gene>
    <name evidence="6" type="ORF">FHS60_001900</name>
</gene>
<comment type="caution">
    <text evidence="6">The sequence shown here is derived from an EMBL/GenBank/DDBJ whole genome shotgun (WGS) entry which is preliminary data.</text>
</comment>
<dbReference type="InterPro" id="IPR014710">
    <property type="entry name" value="RmlC-like_jellyroll"/>
</dbReference>
<evidence type="ECO:0000259" key="5">
    <source>
        <dbReference type="PROSITE" id="PS51063"/>
    </source>
</evidence>
<dbReference type="SUPFAM" id="SSF46785">
    <property type="entry name" value="Winged helix' DNA-binding domain"/>
    <property type="match status" value="1"/>
</dbReference>
<dbReference type="Pfam" id="PF13545">
    <property type="entry name" value="HTH_Crp_2"/>
    <property type="match status" value="1"/>
</dbReference>
<dbReference type="GO" id="GO:0003700">
    <property type="term" value="F:DNA-binding transcription factor activity"/>
    <property type="evidence" value="ECO:0007669"/>
    <property type="project" value="TreeGrafter"/>
</dbReference>
<evidence type="ECO:0000259" key="4">
    <source>
        <dbReference type="PROSITE" id="PS50042"/>
    </source>
</evidence>
<keyword evidence="3" id="KW-0804">Transcription</keyword>
<feature type="domain" description="Cyclic nucleotide-binding" evidence="4">
    <location>
        <begin position="19"/>
        <end position="139"/>
    </location>
</feature>
<keyword evidence="1" id="KW-0805">Transcription regulation</keyword>
<dbReference type="Pfam" id="PF00027">
    <property type="entry name" value="cNMP_binding"/>
    <property type="match status" value="1"/>
</dbReference>
<evidence type="ECO:0000256" key="2">
    <source>
        <dbReference type="ARBA" id="ARBA00023125"/>
    </source>
</evidence>
<dbReference type="Gene3D" id="2.60.120.10">
    <property type="entry name" value="Jelly Rolls"/>
    <property type="match status" value="1"/>
</dbReference>
<dbReference type="SUPFAM" id="SSF51206">
    <property type="entry name" value="cAMP-binding domain-like"/>
    <property type="match status" value="1"/>
</dbReference>
<dbReference type="GO" id="GO:0005829">
    <property type="term" value="C:cytosol"/>
    <property type="evidence" value="ECO:0007669"/>
    <property type="project" value="TreeGrafter"/>
</dbReference>
<dbReference type="Proteomes" id="UP000541425">
    <property type="component" value="Unassembled WGS sequence"/>
</dbReference>
<dbReference type="GO" id="GO:0003677">
    <property type="term" value="F:DNA binding"/>
    <property type="evidence" value="ECO:0007669"/>
    <property type="project" value="UniProtKB-KW"/>
</dbReference>
<accession>A0A7W5UIZ1</accession>
<organism evidence="6 7">
    <name type="scientific">Alloprevotella rava</name>
    <dbReference type="NCBI Taxonomy" id="671218"/>
    <lineage>
        <taxon>Bacteria</taxon>
        <taxon>Pseudomonadati</taxon>
        <taxon>Bacteroidota</taxon>
        <taxon>Bacteroidia</taxon>
        <taxon>Bacteroidales</taxon>
        <taxon>Prevotellaceae</taxon>
        <taxon>Alloprevotella</taxon>
    </lineage>
</organism>
<dbReference type="Gene3D" id="1.10.10.10">
    <property type="entry name" value="Winged helix-like DNA-binding domain superfamily/Winged helix DNA-binding domain"/>
    <property type="match status" value="1"/>
</dbReference>
<dbReference type="PANTHER" id="PTHR24567">
    <property type="entry name" value="CRP FAMILY TRANSCRIPTIONAL REGULATORY PROTEIN"/>
    <property type="match status" value="1"/>
</dbReference>
<dbReference type="AlphaFoldDB" id="A0A7W5UIZ1"/>
<sequence>MASSYKWGLSEITALMNDLWQLLSEDEKQTFAESLRVVTYRKHEPIYEVGDTPEYLICLISGKIKIYRDGVGGRSQLLRLMRPVQYFGYRAWMANECYVTSAAAFEDSVVCLIPMPVVNLALQKNNALCRFFMTNLAQALGSSDLRTVSLTQKHIRGRLAESLLFLRDTYGVAEDSQAIAIKIPREDLANLSNMTTSNAIRTLSDFAVEQLIVVDGRKITILDEQKLKLVSEIG</sequence>
<keyword evidence="2" id="KW-0238">DNA-binding</keyword>
<dbReference type="RefSeq" id="WP_183697752.1">
    <property type="nucleotide sequence ID" value="NZ_JACICA010000012.1"/>
</dbReference>
<dbReference type="InterPro" id="IPR012318">
    <property type="entry name" value="HTH_CRP"/>
</dbReference>
<dbReference type="PROSITE" id="PS50042">
    <property type="entry name" value="CNMP_BINDING_3"/>
    <property type="match status" value="1"/>
</dbReference>
<evidence type="ECO:0000256" key="1">
    <source>
        <dbReference type="ARBA" id="ARBA00023015"/>
    </source>
</evidence>
<name>A0A7W5UIZ1_9BACT</name>
<dbReference type="InterPro" id="IPR000595">
    <property type="entry name" value="cNMP-bd_dom"/>
</dbReference>
<dbReference type="SMART" id="SM00419">
    <property type="entry name" value="HTH_CRP"/>
    <property type="match status" value="1"/>
</dbReference>
<dbReference type="InterPro" id="IPR050397">
    <property type="entry name" value="Env_Response_Regulators"/>
</dbReference>